<reference evidence="3" key="2">
    <citation type="submission" date="2021-08" db="EMBL/GenBank/DDBJ databases">
        <authorList>
            <person name="Tani A."/>
            <person name="Ola A."/>
            <person name="Ogura Y."/>
            <person name="Katsura K."/>
            <person name="Hayashi T."/>
        </authorList>
    </citation>
    <scope>NUCLEOTIDE SEQUENCE</scope>
    <source>
        <strain evidence="3">DSM 14458</strain>
    </source>
</reference>
<name>A0ABQ4UTQ2_9HYPH</name>
<gene>
    <name evidence="1 3" type="primary">slyX</name>
    <name evidence="3" type="ORF">BGCPKDLD_0971</name>
</gene>
<evidence type="ECO:0000313" key="3">
    <source>
        <dbReference type="EMBL" id="GJE74402.1"/>
    </source>
</evidence>
<reference evidence="3" key="1">
    <citation type="journal article" date="2021" name="Front. Microbiol.">
        <title>Comprehensive Comparative Genomics and Phenotyping of Methylobacterium Species.</title>
        <authorList>
            <person name="Alessa O."/>
            <person name="Ogura Y."/>
            <person name="Fujitani Y."/>
            <person name="Takami H."/>
            <person name="Hayashi T."/>
            <person name="Sahin N."/>
            <person name="Tani A."/>
        </authorList>
    </citation>
    <scope>NUCLEOTIDE SEQUENCE</scope>
    <source>
        <strain evidence="3">DSM 14458</strain>
    </source>
</reference>
<dbReference type="Pfam" id="PF04102">
    <property type="entry name" value="SlyX"/>
    <property type="match status" value="1"/>
</dbReference>
<organism evidence="3 4">
    <name type="scientific">Methylorubrum suomiense</name>
    <dbReference type="NCBI Taxonomy" id="144191"/>
    <lineage>
        <taxon>Bacteria</taxon>
        <taxon>Pseudomonadati</taxon>
        <taxon>Pseudomonadota</taxon>
        <taxon>Alphaproteobacteria</taxon>
        <taxon>Hyphomicrobiales</taxon>
        <taxon>Methylobacteriaceae</taxon>
        <taxon>Methylorubrum</taxon>
    </lineage>
</organism>
<accession>A0ABQ4UTQ2</accession>
<dbReference type="PANTHER" id="PTHR36508:SF1">
    <property type="entry name" value="PROTEIN SLYX"/>
    <property type="match status" value="1"/>
</dbReference>
<dbReference type="EMBL" id="BPRE01000002">
    <property type="protein sequence ID" value="GJE74402.1"/>
    <property type="molecule type" value="Genomic_DNA"/>
</dbReference>
<protein>
    <recommendedName>
        <fullName evidence="1">Protein SlyX homolog</fullName>
    </recommendedName>
</protein>
<dbReference type="InterPro" id="IPR007236">
    <property type="entry name" value="SlyX"/>
</dbReference>
<dbReference type="PANTHER" id="PTHR36508">
    <property type="entry name" value="PROTEIN SLYX"/>
    <property type="match status" value="1"/>
</dbReference>
<comment type="similarity">
    <text evidence="1">Belongs to the SlyX family.</text>
</comment>
<feature type="region of interest" description="Disordered" evidence="2">
    <location>
        <begin position="57"/>
        <end position="76"/>
    </location>
</feature>
<sequence length="76" mass="8602">MVSGMNDVPSEIERLARLEIRLTEQEAVIDDLNATITAQWKVIDRLTRQLSRLQEQVEESAFRTASGGPEPPPPHY</sequence>
<evidence type="ECO:0000313" key="4">
    <source>
        <dbReference type="Proteomes" id="UP001055093"/>
    </source>
</evidence>
<dbReference type="Proteomes" id="UP001055093">
    <property type="component" value="Unassembled WGS sequence"/>
</dbReference>
<dbReference type="HAMAP" id="MF_00715">
    <property type="entry name" value="SlyX"/>
    <property type="match status" value="1"/>
</dbReference>
<keyword evidence="4" id="KW-1185">Reference proteome</keyword>
<comment type="caution">
    <text evidence="3">The sequence shown here is derived from an EMBL/GenBank/DDBJ whole genome shotgun (WGS) entry which is preliminary data.</text>
</comment>
<proteinExistence type="inferred from homology"/>
<evidence type="ECO:0000256" key="2">
    <source>
        <dbReference type="SAM" id="MobiDB-lite"/>
    </source>
</evidence>
<evidence type="ECO:0000256" key="1">
    <source>
        <dbReference type="HAMAP-Rule" id="MF_00715"/>
    </source>
</evidence>